<proteinExistence type="predicted"/>
<dbReference type="EMBL" id="CP050869">
    <property type="protein sequence ID" value="QPG48705.1"/>
    <property type="molecule type" value="Genomic_DNA"/>
</dbReference>
<gene>
    <name evidence="1" type="ORF">HFC64_00705</name>
</gene>
<reference evidence="1 2" key="1">
    <citation type="journal article" date="2020" name="Nat. Commun.">
        <title>The structures of two archaeal type IV pili illuminate evolutionary relationships.</title>
        <authorList>
            <person name="Wang F."/>
            <person name="Baquero D.P."/>
            <person name="Su Z."/>
            <person name="Beltran L.C."/>
            <person name="Prangishvili D."/>
            <person name="Krupovic M."/>
            <person name="Egelman E.H."/>
        </authorList>
    </citation>
    <scope>NUCLEOTIDE SEQUENCE [LARGE SCALE GENOMIC DNA]</scope>
    <source>
        <strain evidence="1 2">POZ149</strain>
    </source>
</reference>
<accession>A0A7S9IGI7</accession>
<sequence>MKLPRPTFGVTAIAKKDERKIIYSTTAIYEVDIIEQNAIELVKEIPMTRRVIRV</sequence>
<dbReference type="Proteomes" id="UP000594632">
    <property type="component" value="Chromosome"/>
</dbReference>
<dbReference type="AlphaFoldDB" id="A0A7S9IGI7"/>
<organism evidence="1 2">
    <name type="scientific">Saccharolobus solfataricus</name>
    <name type="common">Sulfolobus solfataricus</name>
    <dbReference type="NCBI Taxonomy" id="2287"/>
    <lineage>
        <taxon>Archaea</taxon>
        <taxon>Thermoproteota</taxon>
        <taxon>Thermoprotei</taxon>
        <taxon>Sulfolobales</taxon>
        <taxon>Sulfolobaceae</taxon>
        <taxon>Saccharolobus</taxon>
    </lineage>
</organism>
<evidence type="ECO:0000313" key="2">
    <source>
        <dbReference type="Proteomes" id="UP000594632"/>
    </source>
</evidence>
<protein>
    <submittedName>
        <fullName evidence="1">Uncharacterized protein</fullName>
    </submittedName>
</protein>
<evidence type="ECO:0000313" key="1">
    <source>
        <dbReference type="EMBL" id="QPG48705.1"/>
    </source>
</evidence>
<name>A0A7S9IGI7_SACSO</name>